<dbReference type="InterPro" id="IPR027417">
    <property type="entry name" value="P-loop_NTPase"/>
</dbReference>
<feature type="coiled-coil region" evidence="6">
    <location>
        <begin position="644"/>
        <end position="723"/>
    </location>
</feature>
<evidence type="ECO:0000256" key="1">
    <source>
        <dbReference type="ARBA" id="ARBA00004286"/>
    </source>
</evidence>
<dbReference type="Proteomes" id="UP000694546">
    <property type="component" value="Chromosome 1"/>
</dbReference>
<sequence length="1072" mass="123342">MADRSKRQRISRAASTSQVTNNVPPMFGGSQPDARVASDGEPGSFVEGSILRIAMNNFLTYELAVVNPGANLNMIVGANGTGKSSIVCAICLGLAGKTALLGRGDKIGLFVKRGCSRGSIEIELYKNGGNVVINREISTENLSQWTLNGKSCSQKVVEEEVKGLQIQVSNLCQFLPQEKVGEFAKMSRIELLEATEKSVGPPEMYTYHCELKNFRGRERELENTVNEKAAFLERAKQKNESNKLDMNRYYEKKRHLDMIELLEKKKPWVEFEAVRKEHESVKTEREEVKKRLSSLKQTHGPMLKKIQLINNQLEPIEAQIKTKTFDIKEAARKCKARRDQLDRKQKEIDDIKQALNLKHTEKVDEEKRIANTKTIIDDLQKELATVGEQPDVAPRIDAISVELRGHQEERARLDGEKSDIRREKDNMVAESKSVRFENRRLNDMNNMMKAKEDKLKVRHKDTFTAIQWLRQNRQLFSGNVHEPMLLVLNVKDPRFAKYVETHIAFNDLRGFLFEKREDMEAFMKEVRDKLKLRVNSILAPAVSCANKQPSRPIESLKRFGFYSYLREMFDAPTDVVSYLCHQYNVHDVPVGTAQTKAMINKVIEEPYLKLIYTAEERYVVKKSMYSNHVSTNNSQLRPSKFLTISNCERKIKDLDERLAGLRENFSILEGRDNELRNEKKGLLEQKGKKRQLEQKIATKLDSLQQIEKNRVDLKKLEEDTKTKIGAVNAQKVAMMVEVMAQIKLRASLSMLKVHLTLQTLGLTAEKTHLEGSCKDRQVELRTLEDAFTRLDTKKNQLHERCKGLMRSAQTICNMGAAGTVPAELKVAFSTLPDTMEELDALLNEECSRAEGFTGIRENVVEEYNRREVEIQNLEEELGDLSEALTTYRMNMSEAKERWLNPLRTLICQINERFGEYFRSMQCVGEVDLHSEKEEEYDKYGIRIRVKFHNSTELHELTAHHQSGGERSVSTMLYLMALQELNRCPFRVVDEINQGMDPINERRVFNIVVRTACKETTSQYFFITPKLLQDLQYAEEMTVLCIHNGPQMLSPGDWDEKAFLRRIARRKKRTKPE</sequence>
<evidence type="ECO:0000256" key="3">
    <source>
        <dbReference type="ARBA" id="ARBA00018687"/>
    </source>
</evidence>
<dbReference type="GO" id="GO:0005524">
    <property type="term" value="F:ATP binding"/>
    <property type="evidence" value="ECO:0007669"/>
    <property type="project" value="UniProtKB-KW"/>
</dbReference>
<evidence type="ECO:0000259" key="8">
    <source>
        <dbReference type="Pfam" id="PF02463"/>
    </source>
</evidence>
<dbReference type="SUPFAM" id="SSF52540">
    <property type="entry name" value="P-loop containing nucleoside triphosphate hydrolases"/>
    <property type="match status" value="1"/>
</dbReference>
<dbReference type="GO" id="GO:0003697">
    <property type="term" value="F:single-stranded DNA binding"/>
    <property type="evidence" value="ECO:0007669"/>
    <property type="project" value="TreeGrafter"/>
</dbReference>
<dbReference type="Pfam" id="PF02463">
    <property type="entry name" value="SMC_N"/>
    <property type="match status" value="1"/>
</dbReference>
<evidence type="ECO:0000256" key="2">
    <source>
        <dbReference type="ARBA" id="ARBA00010171"/>
    </source>
</evidence>
<feature type="coiled-coil region" evidence="6">
    <location>
        <begin position="232"/>
        <end position="298"/>
    </location>
</feature>
<evidence type="ECO:0000256" key="6">
    <source>
        <dbReference type="SAM" id="Coils"/>
    </source>
</evidence>
<keyword evidence="5 6" id="KW-0175">Coiled coil</keyword>
<comment type="similarity">
    <text evidence="2">Belongs to the SMC family. SMC5 subfamily.</text>
</comment>
<protein>
    <recommendedName>
        <fullName evidence="3">Structural maintenance of chromosomes protein 5</fullName>
    </recommendedName>
</protein>
<reference evidence="9" key="1">
    <citation type="submission" date="2019-07" db="EMBL/GenBank/DDBJ databases">
        <authorList>
            <consortium name="Wellcome Sanger Institute Data Sharing"/>
        </authorList>
    </citation>
    <scope>NUCLEOTIDE SEQUENCE [LARGE SCALE GENOMIC DNA]</scope>
</reference>
<feature type="coiled-coil region" evidence="6">
    <location>
        <begin position="327"/>
        <end position="454"/>
    </location>
</feature>
<organism evidence="9 10">
    <name type="scientific">Gadus morhua</name>
    <name type="common">Atlantic cod</name>
    <dbReference type="NCBI Taxonomy" id="8049"/>
    <lineage>
        <taxon>Eukaryota</taxon>
        <taxon>Metazoa</taxon>
        <taxon>Chordata</taxon>
        <taxon>Craniata</taxon>
        <taxon>Vertebrata</taxon>
        <taxon>Euteleostomi</taxon>
        <taxon>Actinopterygii</taxon>
        <taxon>Neopterygii</taxon>
        <taxon>Teleostei</taxon>
        <taxon>Neoteleostei</taxon>
        <taxon>Acanthomorphata</taxon>
        <taxon>Zeiogadaria</taxon>
        <taxon>Gadariae</taxon>
        <taxon>Gadiformes</taxon>
        <taxon>Gadoidei</taxon>
        <taxon>Gadidae</taxon>
        <taxon>Gadus</taxon>
    </lineage>
</organism>
<dbReference type="GO" id="GO:0000781">
    <property type="term" value="C:chromosome, telomeric region"/>
    <property type="evidence" value="ECO:0007669"/>
    <property type="project" value="UniProtKB-SubCell"/>
</dbReference>
<feature type="compositionally biased region" description="Basic residues" evidence="7">
    <location>
        <begin position="1"/>
        <end position="10"/>
    </location>
</feature>
<dbReference type="Ensembl" id="ENSGMOT00000063772.1">
    <property type="protein sequence ID" value="ENSGMOP00000054538.1"/>
    <property type="gene ID" value="ENSGMOG00000008193.2"/>
</dbReference>
<feature type="compositionally biased region" description="Polar residues" evidence="7">
    <location>
        <begin position="13"/>
        <end position="23"/>
    </location>
</feature>
<dbReference type="GO" id="GO:0000724">
    <property type="term" value="P:double-strand break repair via homologous recombination"/>
    <property type="evidence" value="ECO:0007669"/>
    <property type="project" value="TreeGrafter"/>
</dbReference>
<dbReference type="OMA" id="RFWTSQP"/>
<reference evidence="9" key="3">
    <citation type="submission" date="2025-09" db="UniProtKB">
        <authorList>
            <consortium name="Ensembl"/>
        </authorList>
    </citation>
    <scope>IDENTIFICATION</scope>
</reference>
<proteinExistence type="inferred from homology"/>
<evidence type="ECO:0000256" key="4">
    <source>
        <dbReference type="ARBA" id="ARBA00022454"/>
    </source>
</evidence>
<dbReference type="PANTHER" id="PTHR45916">
    <property type="entry name" value="STRUCTURAL MAINTENANCE OF CHROMOSOMES PROTEIN 5"/>
    <property type="match status" value="1"/>
</dbReference>
<feature type="region of interest" description="Disordered" evidence="7">
    <location>
        <begin position="1"/>
        <end position="41"/>
    </location>
</feature>
<dbReference type="PANTHER" id="PTHR45916:SF1">
    <property type="entry name" value="STRUCTURAL MAINTENANCE OF CHROMOSOMES PROTEIN 5"/>
    <property type="match status" value="1"/>
</dbReference>
<dbReference type="AlphaFoldDB" id="A0A8C5C1Z6"/>
<dbReference type="GO" id="GO:0030915">
    <property type="term" value="C:Smc5-Smc6 complex"/>
    <property type="evidence" value="ECO:0007669"/>
    <property type="project" value="TreeGrafter"/>
</dbReference>
<feature type="coiled-coil region" evidence="6">
    <location>
        <begin position="856"/>
        <end position="890"/>
    </location>
</feature>
<dbReference type="GeneTree" id="ENSGT00550000074816"/>
<dbReference type="GO" id="GO:0005634">
    <property type="term" value="C:nucleus"/>
    <property type="evidence" value="ECO:0007669"/>
    <property type="project" value="UniProtKB-SubCell"/>
</dbReference>
<keyword evidence="10" id="KW-1185">Reference proteome</keyword>
<accession>A0A8C5C1Z6</accession>
<name>A0A8C5C1Z6_GADMO</name>
<feature type="domain" description="RecF/RecN/SMC N-terminal" evidence="8">
    <location>
        <begin position="50"/>
        <end position="1023"/>
    </location>
</feature>
<dbReference type="InterPro" id="IPR003395">
    <property type="entry name" value="RecF/RecN/SMC_N"/>
</dbReference>
<keyword evidence="4" id="KW-0158">Chromosome</keyword>
<evidence type="ECO:0000313" key="9">
    <source>
        <dbReference type="Ensembl" id="ENSGMOP00000054538.1"/>
    </source>
</evidence>
<dbReference type="Gene3D" id="3.40.50.300">
    <property type="entry name" value="P-loop containing nucleotide triphosphate hydrolases"/>
    <property type="match status" value="2"/>
</dbReference>
<evidence type="ECO:0000256" key="7">
    <source>
        <dbReference type="SAM" id="MobiDB-lite"/>
    </source>
</evidence>
<reference evidence="9" key="2">
    <citation type="submission" date="2025-08" db="UniProtKB">
        <authorList>
            <consortium name="Ensembl"/>
        </authorList>
    </citation>
    <scope>IDENTIFICATION</scope>
</reference>
<evidence type="ECO:0000256" key="5">
    <source>
        <dbReference type="ARBA" id="ARBA00023054"/>
    </source>
</evidence>
<evidence type="ECO:0000313" key="10">
    <source>
        <dbReference type="Proteomes" id="UP000694546"/>
    </source>
</evidence>
<comment type="subcellular location">
    <subcellularLocation>
        <location evidence="1">Chromosome</location>
    </subcellularLocation>
</comment>